<evidence type="ECO:0000256" key="1">
    <source>
        <dbReference type="SAM" id="Phobius"/>
    </source>
</evidence>
<proteinExistence type="predicted"/>
<name>A0A4R4ZJI7_9ACTN</name>
<dbReference type="Proteomes" id="UP000295124">
    <property type="component" value="Unassembled WGS sequence"/>
</dbReference>
<evidence type="ECO:0000313" key="2">
    <source>
        <dbReference type="EMBL" id="TDD58655.1"/>
    </source>
</evidence>
<sequence length="360" mass="38499">MTDILKETFTTRATETEPPPLDLDAIVTTGTRRLRRRRAAKILGTTLMAAAVIATGLTVLRPHAVEPAAPLHAFTDRKTTYAVSGTIHYGSTTIETGGRAIQSLLLTDVGVLFTKAGSRSLQLADGRSVRTVATIAPGSTVLAAGETAGWVEPTPNGYRTIVKNLRTGDEVVRIDHIEEPDRDRLVALDGGYAYVQEQGSLLRIDLSTGSRRTIRQAGFTKQALTIRGDQMVSIGSGDLPTSKPVIWLTDLGGSGSQVQELSGSQFDVAAEVSPEGRYLVISDGNQALQVYNRSTEHRDVTGSQPRIFGHWLSETTFVATAASRPTDLVTCTVRTAGDIACEVSQRDVAPGGDQLVFPSN</sequence>
<dbReference type="OrthoDB" id="3786841at2"/>
<feature type="transmembrane region" description="Helical" evidence="1">
    <location>
        <begin position="42"/>
        <end position="60"/>
    </location>
</feature>
<comment type="caution">
    <text evidence="2">The sequence shown here is derived from an EMBL/GenBank/DDBJ whole genome shotgun (WGS) entry which is preliminary data.</text>
</comment>
<keyword evidence="1" id="KW-1133">Transmembrane helix</keyword>
<dbReference type="SUPFAM" id="SSF69304">
    <property type="entry name" value="Tricorn protease N-terminal domain"/>
    <property type="match status" value="1"/>
</dbReference>
<organism evidence="2 3">
    <name type="scientific">Kribbella antibiotica</name>
    <dbReference type="NCBI Taxonomy" id="190195"/>
    <lineage>
        <taxon>Bacteria</taxon>
        <taxon>Bacillati</taxon>
        <taxon>Actinomycetota</taxon>
        <taxon>Actinomycetes</taxon>
        <taxon>Propionibacteriales</taxon>
        <taxon>Kribbellaceae</taxon>
        <taxon>Kribbella</taxon>
    </lineage>
</organism>
<evidence type="ECO:0008006" key="4">
    <source>
        <dbReference type="Google" id="ProtNLM"/>
    </source>
</evidence>
<dbReference type="EMBL" id="SMKX01000048">
    <property type="protein sequence ID" value="TDD58655.1"/>
    <property type="molecule type" value="Genomic_DNA"/>
</dbReference>
<reference evidence="2 3" key="1">
    <citation type="submission" date="2019-03" db="EMBL/GenBank/DDBJ databases">
        <title>Draft genome sequences of novel Actinobacteria.</title>
        <authorList>
            <person name="Sahin N."/>
            <person name="Ay H."/>
            <person name="Saygin H."/>
        </authorList>
    </citation>
    <scope>NUCLEOTIDE SEQUENCE [LARGE SCALE GENOMIC DNA]</scope>
    <source>
        <strain evidence="2 3">JCM 13523</strain>
    </source>
</reference>
<dbReference type="AlphaFoldDB" id="A0A4R4ZJI7"/>
<accession>A0A4R4ZJI7</accession>
<dbReference type="RefSeq" id="WP_132168883.1">
    <property type="nucleotide sequence ID" value="NZ_SMKX01000048.1"/>
</dbReference>
<keyword evidence="3" id="KW-1185">Reference proteome</keyword>
<gene>
    <name evidence="2" type="ORF">E1263_18270</name>
</gene>
<evidence type="ECO:0000313" key="3">
    <source>
        <dbReference type="Proteomes" id="UP000295124"/>
    </source>
</evidence>
<protein>
    <recommendedName>
        <fullName evidence="4">WD40 repeat domain-containing protein</fullName>
    </recommendedName>
</protein>
<keyword evidence="1" id="KW-0812">Transmembrane</keyword>
<keyword evidence="1" id="KW-0472">Membrane</keyword>